<keyword evidence="2" id="KW-0472">Membrane</keyword>
<feature type="domain" description="Hemerythrin-like" evidence="3">
    <location>
        <begin position="4"/>
        <end position="116"/>
    </location>
</feature>
<feature type="compositionally biased region" description="Gly residues" evidence="1">
    <location>
        <begin position="204"/>
        <end position="213"/>
    </location>
</feature>
<protein>
    <recommendedName>
        <fullName evidence="3">Hemerythrin-like domain-containing protein</fullName>
    </recommendedName>
</protein>
<keyword evidence="2" id="KW-0812">Transmembrane</keyword>
<proteinExistence type="predicted"/>
<dbReference type="Proteomes" id="UP001055108">
    <property type="component" value="Unassembled WGS sequence"/>
</dbReference>
<organism evidence="4 5">
    <name type="scientific">Methylobacterium gregans</name>
    <dbReference type="NCBI Taxonomy" id="374424"/>
    <lineage>
        <taxon>Bacteria</taxon>
        <taxon>Pseudomonadati</taxon>
        <taxon>Pseudomonadota</taxon>
        <taxon>Alphaproteobacteria</taxon>
        <taxon>Hyphomicrobiales</taxon>
        <taxon>Methylobacteriaceae</taxon>
        <taxon>Methylobacterium</taxon>
    </lineage>
</organism>
<feature type="region of interest" description="Disordered" evidence="1">
    <location>
        <begin position="187"/>
        <end position="264"/>
    </location>
</feature>
<dbReference type="InterPro" id="IPR012312">
    <property type="entry name" value="Hemerythrin-like"/>
</dbReference>
<dbReference type="Pfam" id="PF01814">
    <property type="entry name" value="Hemerythrin"/>
    <property type="match status" value="1"/>
</dbReference>
<keyword evidence="2" id="KW-1133">Transmembrane helix</keyword>
<comment type="caution">
    <text evidence="4">The sequence shown here is derived from an EMBL/GenBank/DDBJ whole genome shotgun (WGS) entry which is preliminary data.</text>
</comment>
<evidence type="ECO:0000313" key="4">
    <source>
        <dbReference type="EMBL" id="GJD79414.1"/>
    </source>
</evidence>
<evidence type="ECO:0000256" key="1">
    <source>
        <dbReference type="SAM" id="MobiDB-lite"/>
    </source>
</evidence>
<dbReference type="EMBL" id="BPQM01000062">
    <property type="protein sequence ID" value="GJD79414.1"/>
    <property type="molecule type" value="Genomic_DNA"/>
</dbReference>
<evidence type="ECO:0000259" key="3">
    <source>
        <dbReference type="Pfam" id="PF01814"/>
    </source>
</evidence>
<gene>
    <name evidence="4" type="ORF">NBEOAGPD_2640</name>
</gene>
<feature type="compositionally biased region" description="Basic and acidic residues" evidence="1">
    <location>
        <begin position="220"/>
        <end position="244"/>
    </location>
</feature>
<name>A0AA37HP55_9HYPH</name>
<accession>A0AA37HP55</accession>
<reference evidence="4" key="2">
    <citation type="submission" date="2021-08" db="EMBL/GenBank/DDBJ databases">
        <authorList>
            <person name="Tani A."/>
            <person name="Ola A."/>
            <person name="Ogura Y."/>
            <person name="Katsura K."/>
            <person name="Hayashi T."/>
        </authorList>
    </citation>
    <scope>NUCLEOTIDE SEQUENCE</scope>
    <source>
        <strain evidence="4">NBRC 103626</strain>
    </source>
</reference>
<sequence>MDIWQRIENDHANIAQLIHETPNALNGSGVVRSRERLLGDLIDELDRHGAALAASLYPPLRREPRTARLVDELAHEQAAFMRDLRALARRGGGAGWLNRFEDVTYAVDQCLHRHVHELVPAAREQLSGDGAERAGHAYVRAKIEALRGRGNPLPGVGFVGGTAAAGAAVAAVAGLVLLAWRLASRPRPTADGTSNRRSERSFGGASGRSGIGRGQPLSDRAADAAPGERRDGEDLRARQERLLDESLEETFPASDPITPKRITR</sequence>
<evidence type="ECO:0000313" key="5">
    <source>
        <dbReference type="Proteomes" id="UP001055108"/>
    </source>
</evidence>
<dbReference type="AlphaFoldDB" id="A0AA37HP55"/>
<evidence type="ECO:0000256" key="2">
    <source>
        <dbReference type="SAM" id="Phobius"/>
    </source>
</evidence>
<feature type="transmembrane region" description="Helical" evidence="2">
    <location>
        <begin position="156"/>
        <end position="180"/>
    </location>
</feature>
<reference evidence="4" key="1">
    <citation type="journal article" date="2016" name="Front. Microbiol.">
        <title>Genome Sequence of the Piezophilic, Mesophilic Sulfate-Reducing Bacterium Desulfovibrio indicus J2T.</title>
        <authorList>
            <person name="Cao J."/>
            <person name="Maignien L."/>
            <person name="Shao Z."/>
            <person name="Alain K."/>
            <person name="Jebbar M."/>
        </authorList>
    </citation>
    <scope>NUCLEOTIDE SEQUENCE</scope>
    <source>
        <strain evidence="4">NBRC 103626</strain>
    </source>
</reference>
<keyword evidence="5" id="KW-1185">Reference proteome</keyword>